<evidence type="ECO:0008006" key="4">
    <source>
        <dbReference type="Google" id="ProtNLM"/>
    </source>
</evidence>
<dbReference type="RefSeq" id="WP_380000291.1">
    <property type="nucleotide sequence ID" value="NZ_JBHSGN010000128.1"/>
</dbReference>
<proteinExistence type="predicted"/>
<accession>A0ABV9L1P0</accession>
<dbReference type="PROSITE" id="PS51257">
    <property type="entry name" value="PROKAR_LIPOPROTEIN"/>
    <property type="match status" value="1"/>
</dbReference>
<evidence type="ECO:0000313" key="2">
    <source>
        <dbReference type="EMBL" id="MFC4676250.1"/>
    </source>
</evidence>
<evidence type="ECO:0000313" key="3">
    <source>
        <dbReference type="Proteomes" id="UP001596023"/>
    </source>
</evidence>
<dbReference type="EMBL" id="JBHSGN010000128">
    <property type="protein sequence ID" value="MFC4676250.1"/>
    <property type="molecule type" value="Genomic_DNA"/>
</dbReference>
<feature type="chain" id="PRO_5045417171" description="Outer membrane protein assembly factor BamE" evidence="1">
    <location>
        <begin position="24"/>
        <end position="116"/>
    </location>
</feature>
<gene>
    <name evidence="2" type="ORF">ACFO6W_21420</name>
</gene>
<name>A0ABV9L1P0_9BACT</name>
<protein>
    <recommendedName>
        <fullName evidence="4">Outer membrane protein assembly factor BamE</fullName>
    </recommendedName>
</protein>
<organism evidence="2 3">
    <name type="scientific">Dysgonomonas termitidis</name>
    <dbReference type="NCBI Taxonomy" id="1516126"/>
    <lineage>
        <taxon>Bacteria</taxon>
        <taxon>Pseudomonadati</taxon>
        <taxon>Bacteroidota</taxon>
        <taxon>Bacteroidia</taxon>
        <taxon>Bacteroidales</taxon>
        <taxon>Dysgonomonadaceae</taxon>
        <taxon>Dysgonomonas</taxon>
    </lineage>
</organism>
<keyword evidence="3" id="KW-1185">Reference proteome</keyword>
<feature type="signal peptide" evidence="1">
    <location>
        <begin position="1"/>
        <end position="23"/>
    </location>
</feature>
<keyword evidence="1" id="KW-0732">Signal</keyword>
<sequence length="116" mass="13174">MKKQKFLLAFIMLLILTSCGSSFSRKSAMVDPGMKKSEVLDIMGAPGNRQFQGDSEAWQYCSTGMGSDKYWVIWFTRGAVVGMTTYNGYGTGACSQFYKQINWEDKPDQTIEIRRR</sequence>
<dbReference type="Proteomes" id="UP001596023">
    <property type="component" value="Unassembled WGS sequence"/>
</dbReference>
<reference evidence="3" key="1">
    <citation type="journal article" date="2019" name="Int. J. Syst. Evol. Microbiol.">
        <title>The Global Catalogue of Microorganisms (GCM) 10K type strain sequencing project: providing services to taxonomists for standard genome sequencing and annotation.</title>
        <authorList>
            <consortium name="The Broad Institute Genomics Platform"/>
            <consortium name="The Broad Institute Genome Sequencing Center for Infectious Disease"/>
            <person name="Wu L."/>
            <person name="Ma J."/>
        </authorList>
    </citation>
    <scope>NUCLEOTIDE SEQUENCE [LARGE SCALE GENOMIC DNA]</scope>
    <source>
        <strain evidence="3">CCUG 66188</strain>
    </source>
</reference>
<comment type="caution">
    <text evidence="2">The sequence shown here is derived from an EMBL/GenBank/DDBJ whole genome shotgun (WGS) entry which is preliminary data.</text>
</comment>
<evidence type="ECO:0000256" key="1">
    <source>
        <dbReference type="SAM" id="SignalP"/>
    </source>
</evidence>